<dbReference type="OrthoDB" id="420264at2759"/>
<proteinExistence type="inferred from homology"/>
<dbReference type="Pfam" id="PF02146">
    <property type="entry name" value="SIR2"/>
    <property type="match status" value="1"/>
</dbReference>
<accession>A0A4P9WG10</accession>
<evidence type="ECO:0000256" key="5">
    <source>
        <dbReference type="ARBA" id="ARBA00022833"/>
    </source>
</evidence>
<dbReference type="GO" id="GO:0005634">
    <property type="term" value="C:nucleus"/>
    <property type="evidence" value="ECO:0007669"/>
    <property type="project" value="TreeGrafter"/>
</dbReference>
<comment type="cofactor">
    <cofactor evidence="1">
        <name>Zn(2+)</name>
        <dbReference type="ChEBI" id="CHEBI:29105"/>
    </cofactor>
</comment>
<dbReference type="InterPro" id="IPR003000">
    <property type="entry name" value="Sirtuin"/>
</dbReference>
<keyword evidence="4" id="KW-0479">Metal-binding</keyword>
<comment type="similarity">
    <text evidence="2">Belongs to the sirtuin family. Class I subfamily.</text>
</comment>
<evidence type="ECO:0000313" key="9">
    <source>
        <dbReference type="EMBL" id="RKO90278.1"/>
    </source>
</evidence>
<evidence type="ECO:0000256" key="7">
    <source>
        <dbReference type="PROSITE-ProRule" id="PRU00236"/>
    </source>
</evidence>
<dbReference type="AlphaFoldDB" id="A0A4P9WG10"/>
<keyword evidence="3" id="KW-0808">Transferase</keyword>
<dbReference type="InterPro" id="IPR026591">
    <property type="entry name" value="Sirtuin_cat_small_dom_sf"/>
</dbReference>
<dbReference type="SUPFAM" id="SSF52467">
    <property type="entry name" value="DHS-like NAD/FAD-binding domain"/>
    <property type="match status" value="1"/>
</dbReference>
<dbReference type="GO" id="GO:0046970">
    <property type="term" value="F:histone H4K16 deacetylase activity, NAD-dependent"/>
    <property type="evidence" value="ECO:0007669"/>
    <property type="project" value="TreeGrafter"/>
</dbReference>
<dbReference type="InterPro" id="IPR026590">
    <property type="entry name" value="Ssirtuin_cat_dom"/>
</dbReference>
<organism evidence="9 10">
    <name type="scientific">Blyttiomyces helicus</name>
    <dbReference type="NCBI Taxonomy" id="388810"/>
    <lineage>
        <taxon>Eukaryota</taxon>
        <taxon>Fungi</taxon>
        <taxon>Fungi incertae sedis</taxon>
        <taxon>Chytridiomycota</taxon>
        <taxon>Chytridiomycota incertae sedis</taxon>
        <taxon>Chytridiomycetes</taxon>
        <taxon>Chytridiomycetes incertae sedis</taxon>
        <taxon>Blyttiomyces</taxon>
    </lineage>
</organism>
<dbReference type="Gene3D" id="3.30.1600.10">
    <property type="entry name" value="SIR2/SIRT2 'Small Domain"/>
    <property type="match status" value="1"/>
</dbReference>
<feature type="domain" description="Deacetylase sirtuin-type" evidence="8">
    <location>
        <begin position="1"/>
        <end position="91"/>
    </location>
</feature>
<dbReference type="Proteomes" id="UP000269721">
    <property type="component" value="Unassembled WGS sequence"/>
</dbReference>
<dbReference type="InterPro" id="IPR050134">
    <property type="entry name" value="NAD-dep_sirtuin_deacylases"/>
</dbReference>
<evidence type="ECO:0000256" key="2">
    <source>
        <dbReference type="ARBA" id="ARBA00006924"/>
    </source>
</evidence>
<gene>
    <name evidence="9" type="ORF">BDK51DRAFT_1123</name>
</gene>
<dbReference type="GO" id="GO:0046872">
    <property type="term" value="F:metal ion binding"/>
    <property type="evidence" value="ECO:0007669"/>
    <property type="project" value="UniProtKB-KW"/>
</dbReference>
<evidence type="ECO:0000256" key="3">
    <source>
        <dbReference type="ARBA" id="ARBA00022679"/>
    </source>
</evidence>
<sequence length="98" mass="11061">MKPDIVFFGEKLPKAFDEAFAEDREKVDLLVVMGSSLKVSPVADVKDKIPHSVPQLLINAETLPHMSGFDVHLLGYCDEIVVELSRLLDWELRSDRIP</sequence>
<dbReference type="InterPro" id="IPR029035">
    <property type="entry name" value="DHS-like_NAD/FAD-binding_dom"/>
</dbReference>
<dbReference type="GO" id="GO:0070403">
    <property type="term" value="F:NAD+ binding"/>
    <property type="evidence" value="ECO:0007669"/>
    <property type="project" value="InterPro"/>
</dbReference>
<keyword evidence="5" id="KW-0862">Zinc</keyword>
<comment type="caution">
    <text evidence="7">Lacks conserved residue(s) required for the propagation of feature annotation.</text>
</comment>
<dbReference type="Gene3D" id="3.40.50.1220">
    <property type="entry name" value="TPP-binding domain"/>
    <property type="match status" value="1"/>
</dbReference>
<name>A0A4P9WG10_9FUNG</name>
<evidence type="ECO:0000256" key="1">
    <source>
        <dbReference type="ARBA" id="ARBA00001947"/>
    </source>
</evidence>
<evidence type="ECO:0000256" key="4">
    <source>
        <dbReference type="ARBA" id="ARBA00022723"/>
    </source>
</evidence>
<dbReference type="PANTHER" id="PTHR11085:SF9">
    <property type="entry name" value="NAD-DEPENDENT PROTEIN DEACETYLASE SIRTUIN-1"/>
    <property type="match status" value="1"/>
</dbReference>
<dbReference type="EMBL" id="KZ995633">
    <property type="protein sequence ID" value="RKO90278.1"/>
    <property type="molecule type" value="Genomic_DNA"/>
</dbReference>
<dbReference type="PANTHER" id="PTHR11085">
    <property type="entry name" value="NAD-DEPENDENT PROTEIN DEACYLASE SIRTUIN-5, MITOCHONDRIAL-RELATED"/>
    <property type="match status" value="1"/>
</dbReference>
<keyword evidence="6" id="KW-0520">NAD</keyword>
<dbReference type="PROSITE" id="PS50305">
    <property type="entry name" value="SIRTUIN"/>
    <property type="match status" value="1"/>
</dbReference>
<keyword evidence="10" id="KW-1185">Reference proteome</keyword>
<reference evidence="10" key="1">
    <citation type="journal article" date="2018" name="Nat. Microbiol.">
        <title>Leveraging single-cell genomics to expand the fungal tree of life.</title>
        <authorList>
            <person name="Ahrendt S.R."/>
            <person name="Quandt C.A."/>
            <person name="Ciobanu D."/>
            <person name="Clum A."/>
            <person name="Salamov A."/>
            <person name="Andreopoulos B."/>
            <person name="Cheng J.F."/>
            <person name="Woyke T."/>
            <person name="Pelin A."/>
            <person name="Henrissat B."/>
            <person name="Reynolds N.K."/>
            <person name="Benny G.L."/>
            <person name="Smith M.E."/>
            <person name="James T.Y."/>
            <person name="Grigoriev I.V."/>
        </authorList>
    </citation>
    <scope>NUCLEOTIDE SEQUENCE [LARGE SCALE GENOMIC DNA]</scope>
</reference>
<evidence type="ECO:0000256" key="6">
    <source>
        <dbReference type="ARBA" id="ARBA00023027"/>
    </source>
</evidence>
<evidence type="ECO:0000259" key="8">
    <source>
        <dbReference type="PROSITE" id="PS50305"/>
    </source>
</evidence>
<evidence type="ECO:0000313" key="10">
    <source>
        <dbReference type="Proteomes" id="UP000269721"/>
    </source>
</evidence>
<feature type="non-terminal residue" evidence="9">
    <location>
        <position position="98"/>
    </location>
</feature>
<protein>
    <submittedName>
        <fullName evidence="9">DHS-like NAD/FAD-binding domain-containing protein</fullName>
    </submittedName>
</protein>